<evidence type="ECO:0000256" key="1">
    <source>
        <dbReference type="SAM" id="MobiDB-lite"/>
    </source>
</evidence>
<dbReference type="InterPro" id="IPR052744">
    <property type="entry name" value="GPAT/DAPAT"/>
</dbReference>
<dbReference type="GO" id="GO:0004366">
    <property type="term" value="F:glycerol-3-phosphate O-acyltransferase activity"/>
    <property type="evidence" value="ECO:0007669"/>
    <property type="project" value="TreeGrafter"/>
</dbReference>
<proteinExistence type="predicted"/>
<dbReference type="AlphaFoldDB" id="A0A0D7BQ32"/>
<protein>
    <recommendedName>
        <fullName evidence="2">Phospholipid/glycerol acyltransferase domain-containing protein</fullName>
    </recommendedName>
</protein>
<reference evidence="3 4" key="1">
    <citation type="journal article" date="2015" name="Fungal Genet. Biol.">
        <title>Evolution of novel wood decay mechanisms in Agaricales revealed by the genome sequences of Fistulina hepatica and Cylindrobasidium torrendii.</title>
        <authorList>
            <person name="Floudas D."/>
            <person name="Held B.W."/>
            <person name="Riley R."/>
            <person name="Nagy L.G."/>
            <person name="Koehler G."/>
            <person name="Ransdell A.S."/>
            <person name="Younus H."/>
            <person name="Chow J."/>
            <person name="Chiniquy J."/>
            <person name="Lipzen A."/>
            <person name="Tritt A."/>
            <person name="Sun H."/>
            <person name="Haridas S."/>
            <person name="LaButti K."/>
            <person name="Ohm R.A."/>
            <person name="Kues U."/>
            <person name="Blanchette R.A."/>
            <person name="Grigoriev I.V."/>
            <person name="Minto R.E."/>
            <person name="Hibbett D.S."/>
        </authorList>
    </citation>
    <scope>NUCLEOTIDE SEQUENCE [LARGE SCALE GENOMIC DNA]</scope>
    <source>
        <strain evidence="3 4">FP15055 ss-10</strain>
    </source>
</reference>
<evidence type="ECO:0000259" key="2">
    <source>
        <dbReference type="SMART" id="SM00563"/>
    </source>
</evidence>
<feature type="domain" description="Phospholipid/glycerol acyltransferase" evidence="2">
    <location>
        <begin position="40"/>
        <end position="177"/>
    </location>
</feature>
<dbReference type="GO" id="GO:0008654">
    <property type="term" value="P:phospholipid biosynthetic process"/>
    <property type="evidence" value="ECO:0007669"/>
    <property type="project" value="TreeGrafter"/>
</dbReference>
<sequence length="542" mass="59202">MPNLKLVYRALRKISDWTINGYYSEILVEGEENVPVDGPTIIVSNHHNEILDVATLSITVPHGRHLCFWAKSTMFKNILTRSIMESSGAIPVQRNPNTTVADPKSTLSSSVTRASLFQSSNLAIEAGGVPTIFPEGSSYVEPTIVQILSGFAWSAVEYVRWKKEAELVIVPVGIVYTDQATYQSRILVKYGTPIPMSKFKDALLNNDEAEANAVVREIAASVEQSFFDMTVNAVDRDTRTAAQTLLDVLEGNAYNISLPRWRLRSQQLIDFLSQSRNLGFKTLLIKYSALLHHTGLKHSDIPSSPSIFAACMPSLTSILLAPLYIPVLPLHLAGCITGDLARRACTKVGDKESHAQFRAVFGALGVGATTAGVLGGVHWGSVLRWVVKHTSVKALGRGVSLEAVAERATRTKFGRAVNYIGAGLVVLKFYGLLAPGLHARLKHLLASFRLVVGLTLGSSLSPEQVKPFMQLPPPDAPNAFLQRNRGKPSGKTRSSDAFWAARDRESQRDKVKASLGGVFLIKAVVEQREEVIREVRAMGNVL</sequence>
<dbReference type="PANTHER" id="PTHR31605:SF0">
    <property type="entry name" value="GLYCEROL-3-PHOSPHATE O-ACYLTRANSFERASE 1"/>
    <property type="match status" value="1"/>
</dbReference>
<dbReference type="SMART" id="SM00563">
    <property type="entry name" value="PlsC"/>
    <property type="match status" value="1"/>
</dbReference>
<dbReference type="InterPro" id="IPR002123">
    <property type="entry name" value="Plipid/glycerol_acylTrfase"/>
</dbReference>
<dbReference type="EMBL" id="KN880445">
    <property type="protein sequence ID" value="KIY72325.1"/>
    <property type="molecule type" value="Genomic_DNA"/>
</dbReference>
<dbReference type="OrthoDB" id="1044435at2759"/>
<dbReference type="Pfam" id="PF01553">
    <property type="entry name" value="Acyltransferase"/>
    <property type="match status" value="1"/>
</dbReference>
<gene>
    <name evidence="3" type="ORF">CYLTODRAFT_486527</name>
</gene>
<dbReference type="SUPFAM" id="SSF69593">
    <property type="entry name" value="Glycerol-3-phosphate (1)-acyltransferase"/>
    <property type="match status" value="1"/>
</dbReference>
<dbReference type="STRING" id="1314674.A0A0D7BQ32"/>
<keyword evidence="4" id="KW-1185">Reference proteome</keyword>
<accession>A0A0D7BQ32</accession>
<organism evidence="3 4">
    <name type="scientific">Cylindrobasidium torrendii FP15055 ss-10</name>
    <dbReference type="NCBI Taxonomy" id="1314674"/>
    <lineage>
        <taxon>Eukaryota</taxon>
        <taxon>Fungi</taxon>
        <taxon>Dikarya</taxon>
        <taxon>Basidiomycota</taxon>
        <taxon>Agaricomycotina</taxon>
        <taxon>Agaricomycetes</taxon>
        <taxon>Agaricomycetidae</taxon>
        <taxon>Agaricales</taxon>
        <taxon>Marasmiineae</taxon>
        <taxon>Physalacriaceae</taxon>
        <taxon>Cylindrobasidium</taxon>
    </lineage>
</organism>
<evidence type="ECO:0000313" key="4">
    <source>
        <dbReference type="Proteomes" id="UP000054007"/>
    </source>
</evidence>
<name>A0A0D7BQ32_9AGAR</name>
<dbReference type="GO" id="GO:0016287">
    <property type="term" value="F:glycerone-phosphate O-acyltransferase activity"/>
    <property type="evidence" value="ECO:0007669"/>
    <property type="project" value="TreeGrafter"/>
</dbReference>
<feature type="region of interest" description="Disordered" evidence="1">
    <location>
        <begin position="480"/>
        <end position="501"/>
    </location>
</feature>
<dbReference type="PANTHER" id="PTHR31605">
    <property type="entry name" value="GLYCEROL-3-PHOSPHATE O-ACYLTRANSFERASE 1"/>
    <property type="match status" value="1"/>
</dbReference>
<dbReference type="Proteomes" id="UP000054007">
    <property type="component" value="Unassembled WGS sequence"/>
</dbReference>
<evidence type="ECO:0000313" key="3">
    <source>
        <dbReference type="EMBL" id="KIY72325.1"/>
    </source>
</evidence>